<dbReference type="InterPro" id="IPR004389">
    <property type="entry name" value="Ribosomal_uL18_bac-type"/>
</dbReference>
<reference evidence="9 10" key="1">
    <citation type="submission" date="2019-07" db="EMBL/GenBank/DDBJ databases">
        <title>Genomic Encyclopedia of Type Strains, Phase I: the one thousand microbial genomes (KMG-I) project.</title>
        <authorList>
            <person name="Kyrpides N."/>
        </authorList>
    </citation>
    <scope>NUCLEOTIDE SEQUENCE [LARGE SCALE GENOMIC DNA]</scope>
    <source>
        <strain evidence="9 10">DSM 6562</strain>
    </source>
</reference>
<dbReference type="AlphaFoldDB" id="A0A5S4ZNJ2"/>
<evidence type="ECO:0000256" key="4">
    <source>
        <dbReference type="ARBA" id="ARBA00022980"/>
    </source>
</evidence>
<dbReference type="EMBL" id="VNHM01000018">
    <property type="protein sequence ID" value="TYO93830.1"/>
    <property type="molecule type" value="Genomic_DNA"/>
</dbReference>
<feature type="region of interest" description="Disordered" evidence="8">
    <location>
        <begin position="1"/>
        <end position="28"/>
    </location>
</feature>
<dbReference type="GO" id="GO:0003735">
    <property type="term" value="F:structural constituent of ribosome"/>
    <property type="evidence" value="ECO:0007669"/>
    <property type="project" value="InterPro"/>
</dbReference>
<comment type="function">
    <text evidence="7">This is one of the proteins that bind and probably mediate the attachment of the 5S RNA into the large ribosomal subunit, where it forms part of the central protuberance.</text>
</comment>
<dbReference type="GO" id="GO:0008097">
    <property type="term" value="F:5S rRNA binding"/>
    <property type="evidence" value="ECO:0007669"/>
    <property type="project" value="TreeGrafter"/>
</dbReference>
<keyword evidence="4 7" id="KW-0689">Ribosomal protein</keyword>
<evidence type="ECO:0000313" key="10">
    <source>
        <dbReference type="Proteomes" id="UP000323166"/>
    </source>
</evidence>
<dbReference type="InterPro" id="IPR057268">
    <property type="entry name" value="Ribosomal_L18"/>
</dbReference>
<dbReference type="NCBIfam" id="TIGR00060">
    <property type="entry name" value="L18_bact"/>
    <property type="match status" value="1"/>
</dbReference>
<dbReference type="SUPFAM" id="SSF53137">
    <property type="entry name" value="Translational machinery components"/>
    <property type="match status" value="1"/>
</dbReference>
<comment type="similarity">
    <text evidence="1 7">Belongs to the universal ribosomal protein uL18 family.</text>
</comment>
<accession>A0A5S4ZNJ2</accession>
<dbReference type="Proteomes" id="UP000323166">
    <property type="component" value="Unassembled WGS sequence"/>
</dbReference>
<dbReference type="GO" id="GO:0022625">
    <property type="term" value="C:cytosolic large ribosomal subunit"/>
    <property type="evidence" value="ECO:0007669"/>
    <property type="project" value="TreeGrafter"/>
</dbReference>
<organism evidence="9 10">
    <name type="scientific">Desulfallas thermosapovorans DSM 6562</name>
    <dbReference type="NCBI Taxonomy" id="1121431"/>
    <lineage>
        <taxon>Bacteria</taxon>
        <taxon>Bacillati</taxon>
        <taxon>Bacillota</taxon>
        <taxon>Clostridia</taxon>
        <taxon>Eubacteriales</taxon>
        <taxon>Desulfallaceae</taxon>
        <taxon>Desulfallas</taxon>
    </lineage>
</organism>
<dbReference type="FunFam" id="3.30.420.100:FF:000001">
    <property type="entry name" value="50S ribosomal protein L18"/>
    <property type="match status" value="1"/>
</dbReference>
<dbReference type="Pfam" id="PF00861">
    <property type="entry name" value="Ribosomal_L18p"/>
    <property type="match status" value="1"/>
</dbReference>
<feature type="compositionally biased region" description="Basic residues" evidence="8">
    <location>
        <begin position="10"/>
        <end position="22"/>
    </location>
</feature>
<comment type="subunit">
    <text evidence="7">Part of the 50S ribosomal subunit; part of the 5S rRNA/L5/L18/L25 subcomplex. Contacts the 5S and 23S rRNAs.</text>
</comment>
<evidence type="ECO:0000256" key="7">
    <source>
        <dbReference type="HAMAP-Rule" id="MF_01337"/>
    </source>
</evidence>
<keyword evidence="10" id="KW-1185">Reference proteome</keyword>
<dbReference type="GO" id="GO:0006412">
    <property type="term" value="P:translation"/>
    <property type="evidence" value="ECO:0007669"/>
    <property type="project" value="UniProtKB-UniRule"/>
</dbReference>
<dbReference type="CDD" id="cd00432">
    <property type="entry name" value="Ribosomal_L18_L5e"/>
    <property type="match status" value="1"/>
</dbReference>
<keyword evidence="5 7" id="KW-0687">Ribonucleoprotein</keyword>
<name>A0A5S4ZNJ2_9FIRM</name>
<proteinExistence type="inferred from homology"/>
<dbReference type="RefSeq" id="WP_166512574.1">
    <property type="nucleotide sequence ID" value="NZ_VNHM01000018.1"/>
</dbReference>
<evidence type="ECO:0000256" key="3">
    <source>
        <dbReference type="ARBA" id="ARBA00022884"/>
    </source>
</evidence>
<evidence type="ECO:0000256" key="2">
    <source>
        <dbReference type="ARBA" id="ARBA00022730"/>
    </source>
</evidence>
<sequence>MINKPDRNALRKKRQQRVRNRVKGSGQRPRLNVYRSLNNIYAQIINDERGETLVTASSLSPEIKGTVSGGNKEAAAAVGKLIAAKALEKGIKKVVFDRAGYVYHGRVKALADGAREGGLEF</sequence>
<evidence type="ECO:0000313" key="9">
    <source>
        <dbReference type="EMBL" id="TYO93830.1"/>
    </source>
</evidence>
<comment type="caution">
    <text evidence="9">The sequence shown here is derived from an EMBL/GenBank/DDBJ whole genome shotgun (WGS) entry which is preliminary data.</text>
</comment>
<dbReference type="PANTHER" id="PTHR12899">
    <property type="entry name" value="39S RIBOSOMAL PROTEIN L18, MITOCHONDRIAL"/>
    <property type="match status" value="1"/>
</dbReference>
<evidence type="ECO:0000256" key="6">
    <source>
        <dbReference type="ARBA" id="ARBA00035197"/>
    </source>
</evidence>
<dbReference type="Gene3D" id="3.30.420.100">
    <property type="match status" value="1"/>
</dbReference>
<evidence type="ECO:0000256" key="1">
    <source>
        <dbReference type="ARBA" id="ARBA00007116"/>
    </source>
</evidence>
<protein>
    <recommendedName>
        <fullName evidence="6 7">Large ribosomal subunit protein uL18</fullName>
    </recommendedName>
</protein>
<dbReference type="HAMAP" id="MF_01337_B">
    <property type="entry name" value="Ribosomal_uL18_B"/>
    <property type="match status" value="1"/>
</dbReference>
<dbReference type="InterPro" id="IPR005484">
    <property type="entry name" value="Ribosomal_uL18_bac/plant/anim"/>
</dbReference>
<evidence type="ECO:0000256" key="5">
    <source>
        <dbReference type="ARBA" id="ARBA00023274"/>
    </source>
</evidence>
<gene>
    <name evidence="7" type="primary">rplR</name>
    <name evidence="9" type="ORF">LX24_02630</name>
</gene>
<dbReference type="PANTHER" id="PTHR12899:SF3">
    <property type="entry name" value="LARGE RIBOSOMAL SUBUNIT PROTEIN UL18M"/>
    <property type="match status" value="1"/>
</dbReference>
<keyword evidence="2 7" id="KW-0699">rRNA-binding</keyword>
<keyword evidence="3 7" id="KW-0694">RNA-binding</keyword>
<evidence type="ECO:0000256" key="8">
    <source>
        <dbReference type="SAM" id="MobiDB-lite"/>
    </source>
</evidence>